<proteinExistence type="predicted"/>
<dbReference type="PROSITE" id="PS51257">
    <property type="entry name" value="PROKAR_LIPOPROTEIN"/>
    <property type="match status" value="1"/>
</dbReference>
<dbReference type="PANTHER" id="PTHR35535:SF1">
    <property type="entry name" value="HEAT SHOCK PROTEIN HSLJ"/>
    <property type="match status" value="1"/>
</dbReference>
<name>A0A328WZ28_9FLAO</name>
<dbReference type="Proteomes" id="UP000249518">
    <property type="component" value="Unassembled WGS sequence"/>
</dbReference>
<gene>
    <name evidence="2" type="ORF">B0I10_10586</name>
</gene>
<dbReference type="Pfam" id="PF03724">
    <property type="entry name" value="META"/>
    <property type="match status" value="1"/>
</dbReference>
<dbReference type="Gene3D" id="2.40.128.270">
    <property type="match status" value="1"/>
</dbReference>
<protein>
    <submittedName>
        <fullName evidence="2">Heat shock protein HslJ</fullName>
    </submittedName>
</protein>
<dbReference type="InterPro" id="IPR053147">
    <property type="entry name" value="Hsp_HslJ-like"/>
</dbReference>
<dbReference type="InterPro" id="IPR038670">
    <property type="entry name" value="HslJ-like_sf"/>
</dbReference>
<accession>A0A328WZ28</accession>
<evidence type="ECO:0000259" key="1">
    <source>
        <dbReference type="Pfam" id="PF03724"/>
    </source>
</evidence>
<organism evidence="2 3">
    <name type="scientific">Flavobacterium lacus</name>
    <dbReference type="NCBI Taxonomy" id="1353778"/>
    <lineage>
        <taxon>Bacteria</taxon>
        <taxon>Pseudomonadati</taxon>
        <taxon>Bacteroidota</taxon>
        <taxon>Flavobacteriia</taxon>
        <taxon>Flavobacteriales</taxon>
        <taxon>Flavobacteriaceae</taxon>
        <taxon>Flavobacterium</taxon>
    </lineage>
</organism>
<comment type="caution">
    <text evidence="2">The sequence shown here is derived from an EMBL/GenBank/DDBJ whole genome shotgun (WGS) entry which is preliminary data.</text>
</comment>
<dbReference type="EMBL" id="QLSV01000005">
    <property type="protein sequence ID" value="RAR48478.1"/>
    <property type="molecule type" value="Genomic_DNA"/>
</dbReference>
<feature type="domain" description="DUF306" evidence="1">
    <location>
        <begin position="150"/>
        <end position="252"/>
    </location>
</feature>
<dbReference type="AlphaFoldDB" id="A0A328WZ28"/>
<dbReference type="OrthoDB" id="5348860at2"/>
<keyword evidence="2" id="KW-0346">Stress response</keyword>
<dbReference type="RefSeq" id="WP_112085669.1">
    <property type="nucleotide sequence ID" value="NZ_QLSV01000005.1"/>
</dbReference>
<evidence type="ECO:0000313" key="3">
    <source>
        <dbReference type="Proteomes" id="UP000249518"/>
    </source>
</evidence>
<keyword evidence="3" id="KW-1185">Reference proteome</keyword>
<evidence type="ECO:0000313" key="2">
    <source>
        <dbReference type="EMBL" id="RAR48478.1"/>
    </source>
</evidence>
<dbReference type="PANTHER" id="PTHR35535">
    <property type="entry name" value="HEAT SHOCK PROTEIN HSLJ"/>
    <property type="match status" value="1"/>
</dbReference>
<sequence>MKNILFITVIIFFAGCSTTTTIENKSLIPEAPLLKSKAEGYFKAIGTEPFWSLEISEEKIRFQGIEAENEYISPHKEPIGSSDTNVKLYRVKTEGGEMEVSINRQNCSDGMSDLKHDYQVDISLKRDNQKEAINYSGCGNYMADYRLFDVWLLEELEGKKVTLANFSNEIPMLEINSSAKKFSGYAGCNRISGTIFQERELLRFSSIVSTRMSCSETNMENIFLKALQSSTGYKIKNNRLHLINADGVIVVFKKID</sequence>
<reference evidence="2 3" key="1">
    <citation type="submission" date="2018-06" db="EMBL/GenBank/DDBJ databases">
        <title>Genomic Encyclopedia of Type Strains, Phase III (KMG-III): the genomes of soil and plant-associated and newly described type strains.</title>
        <authorList>
            <person name="Whitman W."/>
        </authorList>
    </citation>
    <scope>NUCLEOTIDE SEQUENCE [LARGE SCALE GENOMIC DNA]</scope>
    <source>
        <strain evidence="2 3">CGMCC 1.12504</strain>
    </source>
</reference>
<dbReference type="InterPro" id="IPR005184">
    <property type="entry name" value="DUF306_Meta_HslJ"/>
</dbReference>